<dbReference type="CDD" id="cd16448">
    <property type="entry name" value="RING-H2"/>
    <property type="match status" value="1"/>
</dbReference>
<dbReference type="SUPFAM" id="SSF57850">
    <property type="entry name" value="RING/U-box"/>
    <property type="match status" value="1"/>
</dbReference>
<dbReference type="Proteomes" id="UP000009168">
    <property type="component" value="Unassembled WGS sequence"/>
</dbReference>
<dbReference type="STRING" id="312017.Q23JF4"/>
<dbReference type="Gene3D" id="3.30.40.10">
    <property type="entry name" value="Zinc/RING finger domain, C3HC4 (zinc finger)"/>
    <property type="match status" value="1"/>
</dbReference>
<dbReference type="PANTHER" id="PTHR22763">
    <property type="entry name" value="RING ZINC FINGER PROTEIN"/>
    <property type="match status" value="1"/>
</dbReference>
<evidence type="ECO:0000313" key="7">
    <source>
        <dbReference type="EMBL" id="EAR96550.2"/>
    </source>
</evidence>
<accession>Q23JF4</accession>
<proteinExistence type="predicted"/>
<name>Q23JF4_TETTS</name>
<evidence type="ECO:0000256" key="5">
    <source>
        <dbReference type="SAM" id="Coils"/>
    </source>
</evidence>
<reference evidence="8" key="1">
    <citation type="journal article" date="2006" name="PLoS Biol.">
        <title>Macronuclear genome sequence of the ciliate Tetrahymena thermophila, a model eukaryote.</title>
        <authorList>
            <person name="Eisen J.A."/>
            <person name="Coyne R.S."/>
            <person name="Wu M."/>
            <person name="Wu D."/>
            <person name="Thiagarajan M."/>
            <person name="Wortman J.R."/>
            <person name="Badger J.H."/>
            <person name="Ren Q."/>
            <person name="Amedeo P."/>
            <person name="Jones K.M."/>
            <person name="Tallon L.J."/>
            <person name="Delcher A.L."/>
            <person name="Salzberg S.L."/>
            <person name="Silva J.C."/>
            <person name="Haas B.J."/>
            <person name="Majoros W.H."/>
            <person name="Farzad M."/>
            <person name="Carlton J.M."/>
            <person name="Smith R.K. Jr."/>
            <person name="Garg J."/>
            <person name="Pearlman R.E."/>
            <person name="Karrer K.M."/>
            <person name="Sun L."/>
            <person name="Manning G."/>
            <person name="Elde N.C."/>
            <person name="Turkewitz A.P."/>
            <person name="Asai D.J."/>
            <person name="Wilkes D.E."/>
            <person name="Wang Y."/>
            <person name="Cai H."/>
            <person name="Collins K."/>
            <person name="Stewart B.A."/>
            <person name="Lee S.R."/>
            <person name="Wilamowska K."/>
            <person name="Weinberg Z."/>
            <person name="Ruzzo W.L."/>
            <person name="Wloga D."/>
            <person name="Gaertig J."/>
            <person name="Frankel J."/>
            <person name="Tsao C.-C."/>
            <person name="Gorovsky M.A."/>
            <person name="Keeling P.J."/>
            <person name="Waller R.F."/>
            <person name="Patron N.J."/>
            <person name="Cherry J.M."/>
            <person name="Stover N.A."/>
            <person name="Krieger C.J."/>
            <person name="del Toro C."/>
            <person name="Ryder H.F."/>
            <person name="Williamson S.C."/>
            <person name="Barbeau R.A."/>
            <person name="Hamilton E.P."/>
            <person name="Orias E."/>
        </authorList>
    </citation>
    <scope>NUCLEOTIDE SEQUENCE [LARGE SCALE GENOMIC DNA]</scope>
    <source>
        <strain evidence="8">SB210</strain>
    </source>
</reference>
<dbReference type="InterPro" id="IPR001841">
    <property type="entry name" value="Znf_RING"/>
</dbReference>
<dbReference type="GO" id="GO:0043161">
    <property type="term" value="P:proteasome-mediated ubiquitin-dependent protein catabolic process"/>
    <property type="evidence" value="ECO:0007669"/>
    <property type="project" value="TreeGrafter"/>
</dbReference>
<dbReference type="InterPro" id="IPR050731">
    <property type="entry name" value="HRD1_E3_ubiq-ligases"/>
</dbReference>
<evidence type="ECO:0000259" key="6">
    <source>
        <dbReference type="PROSITE" id="PS50089"/>
    </source>
</evidence>
<feature type="coiled-coil region" evidence="5">
    <location>
        <begin position="79"/>
        <end position="177"/>
    </location>
</feature>
<keyword evidence="2 4" id="KW-0863">Zinc-finger</keyword>
<keyword evidence="8" id="KW-1185">Reference proteome</keyword>
<dbReference type="EMBL" id="GG662691">
    <property type="protein sequence ID" value="EAR96550.2"/>
    <property type="molecule type" value="Genomic_DNA"/>
</dbReference>
<dbReference type="SMART" id="SM00184">
    <property type="entry name" value="RING"/>
    <property type="match status" value="1"/>
</dbReference>
<dbReference type="PROSITE" id="PS50089">
    <property type="entry name" value="ZF_RING_2"/>
    <property type="match status" value="1"/>
</dbReference>
<dbReference type="GO" id="GO:0061630">
    <property type="term" value="F:ubiquitin protein ligase activity"/>
    <property type="evidence" value="ECO:0007669"/>
    <property type="project" value="TreeGrafter"/>
</dbReference>
<evidence type="ECO:0000256" key="3">
    <source>
        <dbReference type="ARBA" id="ARBA00022833"/>
    </source>
</evidence>
<protein>
    <submittedName>
        <fullName evidence="7">Erythrocyte-binding protein</fullName>
    </submittedName>
</protein>
<dbReference type="GO" id="GO:0012505">
    <property type="term" value="C:endomembrane system"/>
    <property type="evidence" value="ECO:0007669"/>
    <property type="project" value="TreeGrafter"/>
</dbReference>
<dbReference type="OrthoDB" id="1305878at2759"/>
<dbReference type="GeneID" id="7846906"/>
<dbReference type="Pfam" id="PF13639">
    <property type="entry name" value="zf-RING_2"/>
    <property type="match status" value="1"/>
</dbReference>
<dbReference type="PANTHER" id="PTHR22763:SF162">
    <property type="entry name" value="TRANSMEMBRANE E3 UBIQUITIN-PROTEIN LIGASE 1"/>
    <property type="match status" value="1"/>
</dbReference>
<keyword evidence="1" id="KW-0479">Metal-binding</keyword>
<dbReference type="eggNOG" id="ENOG502RT1G">
    <property type="taxonomic scope" value="Eukaryota"/>
</dbReference>
<dbReference type="AlphaFoldDB" id="Q23JF4"/>
<dbReference type="KEGG" id="tet:TTHERM_00488200"/>
<organism evidence="7 8">
    <name type="scientific">Tetrahymena thermophila (strain SB210)</name>
    <dbReference type="NCBI Taxonomy" id="312017"/>
    <lineage>
        <taxon>Eukaryota</taxon>
        <taxon>Sar</taxon>
        <taxon>Alveolata</taxon>
        <taxon>Ciliophora</taxon>
        <taxon>Intramacronucleata</taxon>
        <taxon>Oligohymenophorea</taxon>
        <taxon>Hymenostomatida</taxon>
        <taxon>Tetrahymenina</taxon>
        <taxon>Tetrahymenidae</taxon>
        <taxon>Tetrahymena</taxon>
    </lineage>
</organism>
<dbReference type="InParanoid" id="Q23JF4"/>
<evidence type="ECO:0000313" key="8">
    <source>
        <dbReference type="Proteomes" id="UP000009168"/>
    </source>
</evidence>
<keyword evidence="3" id="KW-0862">Zinc</keyword>
<evidence type="ECO:0000256" key="2">
    <source>
        <dbReference type="ARBA" id="ARBA00022771"/>
    </source>
</evidence>
<keyword evidence="5" id="KW-0175">Coiled coil</keyword>
<evidence type="ECO:0000256" key="1">
    <source>
        <dbReference type="ARBA" id="ARBA00022723"/>
    </source>
</evidence>
<dbReference type="InterPro" id="IPR013083">
    <property type="entry name" value="Znf_RING/FYVE/PHD"/>
</dbReference>
<evidence type="ECO:0000256" key="4">
    <source>
        <dbReference type="PROSITE-ProRule" id="PRU00175"/>
    </source>
</evidence>
<dbReference type="HOGENOM" id="CLU_401463_0_0_1"/>
<sequence length="542" mass="63180">MNQNQADQPKGLQRKVYEVPDCPICLDELVQDLACAPCGHVFHQLCIFQNFENSSTCPCCRKRMTRANITGMNYDLKCNDEAEEQIQAFYNSLSQNERQNVVEIMNKFENQTREFTSVKRHRDELVVMCREQQDKIQNLEKSDKELSSTYKKLVIKAEQLKQKAELEENKRKDLQSLHDSDLETIQELKKNLSELRHIQILKEQMEQGGSNEHKVIEDIKKNKPIEEQAQKFYEMLRMKKGAFEELSQENKMLQSQIKQMQQEIESQKSEAKFKNNKLNEQNLLISRLQEKVKRLQEVMNNQKKLFQDKLTNLKSQINQNQNIFMSSHSNNNNKQSGMINLDEENSNFSIFSIEDQKLNKNSSSLSSNDLASIQNPFYIQDQKNKMVSEDDQIQQTRQYSMNNNREKKETALESMISQSQDSIGFLKESLSKENSSNNININEVDNQIKKRTFEYNLENQLKKTPKYEQSKLFQTNQQASEAPAFLKKTSGQGLFGIAMNKNSLLNKSQQTKQTQNCADQSTNQKKTSITSINDFFQRGKKK</sequence>
<dbReference type="RefSeq" id="XP_001016795.2">
    <property type="nucleotide sequence ID" value="XM_001016795.2"/>
</dbReference>
<gene>
    <name evidence="7" type="ORF">TTHERM_00488200</name>
</gene>
<feature type="domain" description="RING-type" evidence="6">
    <location>
        <begin position="22"/>
        <end position="61"/>
    </location>
</feature>
<dbReference type="GO" id="GO:0008270">
    <property type="term" value="F:zinc ion binding"/>
    <property type="evidence" value="ECO:0007669"/>
    <property type="project" value="UniProtKB-KW"/>
</dbReference>
<feature type="coiled-coil region" evidence="5">
    <location>
        <begin position="243"/>
        <end position="305"/>
    </location>
</feature>